<evidence type="ECO:0000256" key="5">
    <source>
        <dbReference type="ARBA" id="ARBA00018097"/>
    </source>
</evidence>
<dbReference type="InterPro" id="IPR000560">
    <property type="entry name" value="His_Pase_clade-2"/>
</dbReference>
<dbReference type="GO" id="GO:0052745">
    <property type="term" value="F:inositol phosphate phosphatase activity"/>
    <property type="evidence" value="ECO:0007669"/>
    <property type="project" value="TreeGrafter"/>
</dbReference>
<evidence type="ECO:0000256" key="17">
    <source>
        <dbReference type="PIRSR" id="PIRSR000894-2"/>
    </source>
</evidence>
<dbReference type="PIRSF" id="PIRSF000894">
    <property type="entry name" value="Acid_phosphatase"/>
    <property type="match status" value="1"/>
</dbReference>
<evidence type="ECO:0000313" key="20">
    <source>
        <dbReference type="RefSeq" id="XP_034256670.1"/>
    </source>
</evidence>
<comment type="similarity">
    <text evidence="2">Belongs to the histidine acid phosphatase family. MINPP1 subfamily.</text>
</comment>
<evidence type="ECO:0000313" key="22">
    <source>
        <dbReference type="RefSeq" id="XP_034256672.1"/>
    </source>
</evidence>
<organism evidence="20">
    <name type="scientific">Thrips palmi</name>
    <name type="common">Melon thrips</name>
    <dbReference type="NCBI Taxonomy" id="161013"/>
    <lineage>
        <taxon>Eukaryota</taxon>
        <taxon>Metazoa</taxon>
        <taxon>Ecdysozoa</taxon>
        <taxon>Arthropoda</taxon>
        <taxon>Hexapoda</taxon>
        <taxon>Insecta</taxon>
        <taxon>Pterygota</taxon>
        <taxon>Neoptera</taxon>
        <taxon>Paraneoptera</taxon>
        <taxon>Thysanoptera</taxon>
        <taxon>Terebrantia</taxon>
        <taxon>Thripoidea</taxon>
        <taxon>Thripidae</taxon>
        <taxon>Thrips</taxon>
    </lineage>
</organism>
<feature type="disulfide bond" evidence="17">
    <location>
        <begin position="58"/>
        <end position="389"/>
    </location>
</feature>
<dbReference type="GO" id="GO:0034417">
    <property type="term" value="F:bisphosphoglycerate 3-phosphatase activity"/>
    <property type="evidence" value="ECO:0007669"/>
    <property type="project" value="UniProtKB-EC"/>
</dbReference>
<keyword evidence="9" id="KW-0472">Membrane</keyword>
<dbReference type="GO" id="GO:0003993">
    <property type="term" value="F:acid phosphatase activity"/>
    <property type="evidence" value="ECO:0007669"/>
    <property type="project" value="TreeGrafter"/>
</dbReference>
<keyword evidence="7 18" id="KW-0732">Signal</keyword>
<evidence type="ECO:0000313" key="19">
    <source>
        <dbReference type="Proteomes" id="UP000515158"/>
    </source>
</evidence>
<dbReference type="KEGG" id="tpal:117654279"/>
<evidence type="ECO:0000256" key="1">
    <source>
        <dbReference type="ARBA" id="ARBA00004236"/>
    </source>
</evidence>
<evidence type="ECO:0000313" key="21">
    <source>
        <dbReference type="RefSeq" id="XP_034256671.1"/>
    </source>
</evidence>
<dbReference type="OrthoDB" id="6509975at2759"/>
<dbReference type="RefSeq" id="XP_034256670.1">
    <property type="nucleotide sequence ID" value="XM_034400779.1"/>
</dbReference>
<evidence type="ECO:0000256" key="15">
    <source>
        <dbReference type="ARBA" id="ARBA00043832"/>
    </source>
</evidence>
<dbReference type="GeneID" id="117654279"/>
<comment type="catalytic activity">
    <reaction evidence="14">
        <text>1D-myo-inositol hexakisphosphate + H2O = 1D-myo-inositol 1,2,4,5,6-pentakisphosphate + phosphate</text>
        <dbReference type="Rhea" id="RHEA:16989"/>
        <dbReference type="ChEBI" id="CHEBI:15377"/>
        <dbReference type="ChEBI" id="CHEBI:43474"/>
        <dbReference type="ChEBI" id="CHEBI:57798"/>
        <dbReference type="ChEBI" id="CHEBI:58130"/>
        <dbReference type="EC" id="3.1.3.62"/>
    </reaction>
    <physiologicalReaction direction="left-to-right" evidence="14">
        <dbReference type="Rhea" id="RHEA:16990"/>
    </physiologicalReaction>
</comment>
<keyword evidence="10" id="KW-0325">Glycoprotein</keyword>
<dbReference type="InterPro" id="IPR016274">
    <property type="entry name" value="Histidine_acid_Pase_euk"/>
</dbReference>
<evidence type="ECO:0000256" key="8">
    <source>
        <dbReference type="ARBA" id="ARBA00022801"/>
    </source>
</evidence>
<keyword evidence="19" id="KW-1185">Reference proteome</keyword>
<evidence type="ECO:0000256" key="12">
    <source>
        <dbReference type="ARBA" id="ARBA00043668"/>
    </source>
</evidence>
<evidence type="ECO:0000256" key="10">
    <source>
        <dbReference type="ARBA" id="ARBA00023180"/>
    </source>
</evidence>
<evidence type="ECO:0000256" key="6">
    <source>
        <dbReference type="ARBA" id="ARBA00022475"/>
    </source>
</evidence>
<comment type="subcellular location">
    <subcellularLocation>
        <location evidence="1">Cell membrane</location>
    </subcellularLocation>
</comment>
<dbReference type="Proteomes" id="UP000515158">
    <property type="component" value="Unplaced"/>
</dbReference>
<sequence>MMPSATLVLLAALLGCACAATDYCMSQDQNPFARFGTRAPYEVSGANLDPAPRRLPGCKPVHLWLLGRHGTRHGREADIELIHRLPKLQNQIRGNKEAGRTVKLCEEDLYNIVSWIPGVDKSMAYALTVQGQMDLQTMGERYRLRYPELFDNSAASNFKFKYDETPRCQDSSKWFYRGIFGNFPASGEGSVDGLADFYNRCPAYLVPIGTDFVIGDFNKFKKGAEFSDMVRRVSSRLGFYHNLDVEDVDAMYTACSFELARNWSTGKASPWCAVFRDEDFEVLEYWYDMKEYYRTGYGHKVHEKLGCVPVKDLVKSLSKRVETIGATAPTGLVYHSHDTLLNQVVAFLDLYRDDAKLRENTFASMRDRKWRVTRFSPFASNLHAVLHECEAGERHRVQMFLNENLLPLADWGCDADSCTWAQFMAKFGHVLTDCKQRRLCWKV</sequence>
<dbReference type="GO" id="GO:0005886">
    <property type="term" value="C:plasma membrane"/>
    <property type="evidence" value="ECO:0007669"/>
    <property type="project" value="UniProtKB-SubCell"/>
</dbReference>
<dbReference type="RefSeq" id="XP_034256671.1">
    <property type="nucleotide sequence ID" value="XM_034400780.1"/>
</dbReference>
<dbReference type="SUPFAM" id="SSF53254">
    <property type="entry name" value="Phosphoglycerate mutase-like"/>
    <property type="match status" value="1"/>
</dbReference>
<evidence type="ECO:0000256" key="11">
    <source>
        <dbReference type="ARBA" id="ARBA00031642"/>
    </source>
</evidence>
<evidence type="ECO:0000256" key="14">
    <source>
        <dbReference type="ARBA" id="ARBA00043691"/>
    </source>
</evidence>
<feature type="disulfide bond" evidence="17">
    <location>
        <begin position="255"/>
        <end position="272"/>
    </location>
</feature>
<protein>
    <recommendedName>
        <fullName evidence="5">Multiple inositol polyphosphate phosphatase 1</fullName>
        <ecNumber evidence="4">3.1.3.62</ecNumber>
        <ecNumber evidence="3">3.1.3.80</ecNumber>
    </recommendedName>
    <alternativeName>
        <fullName evidence="11">2,3-bisphosphoglycerate 3-phosphatase</fullName>
    </alternativeName>
</protein>
<dbReference type="EC" id="3.1.3.62" evidence="4"/>
<accession>A0A6P9AGT4</accession>
<dbReference type="Pfam" id="PF00328">
    <property type="entry name" value="His_Phos_2"/>
    <property type="match status" value="1"/>
</dbReference>
<name>A0A6P9AGT4_THRPL</name>
<comment type="catalytic activity">
    <reaction evidence="12">
        <text>1D-myo-inositol 1,2,5,6-tetrakisphosphate + H2O = 1D-myo-inositol 1,2,6-trisphosphate + phosphate</text>
        <dbReference type="Rhea" id="RHEA:77119"/>
        <dbReference type="ChEBI" id="CHEBI:15377"/>
        <dbReference type="ChEBI" id="CHEBI:43474"/>
        <dbReference type="ChEBI" id="CHEBI:195535"/>
        <dbReference type="ChEBI" id="CHEBI:195537"/>
        <dbReference type="EC" id="3.1.3.62"/>
    </reaction>
    <physiologicalReaction direction="left-to-right" evidence="12">
        <dbReference type="Rhea" id="RHEA:77120"/>
    </physiologicalReaction>
</comment>
<evidence type="ECO:0000256" key="9">
    <source>
        <dbReference type="ARBA" id="ARBA00023136"/>
    </source>
</evidence>
<gene>
    <name evidence="20 21 22" type="primary">LOC117654279</name>
</gene>
<keyword evidence="8" id="KW-0378">Hydrolase</keyword>
<evidence type="ECO:0000256" key="13">
    <source>
        <dbReference type="ARBA" id="ARBA00043671"/>
    </source>
</evidence>
<dbReference type="AlphaFoldDB" id="A0A6P9AGT4"/>
<keyword evidence="17" id="KW-1015">Disulfide bond</keyword>
<evidence type="ECO:0000256" key="7">
    <source>
        <dbReference type="ARBA" id="ARBA00022729"/>
    </source>
</evidence>
<dbReference type="RefSeq" id="XP_034256672.1">
    <property type="nucleotide sequence ID" value="XM_034400781.1"/>
</dbReference>
<feature type="signal peptide" evidence="18">
    <location>
        <begin position="1"/>
        <end position="19"/>
    </location>
</feature>
<evidence type="ECO:0000256" key="3">
    <source>
        <dbReference type="ARBA" id="ARBA00012976"/>
    </source>
</evidence>
<dbReference type="InterPro" id="IPR029033">
    <property type="entry name" value="His_PPase_superfam"/>
</dbReference>
<comment type="catalytic activity">
    <reaction evidence="15">
        <text>(2R)-2,3-bisphosphoglycerate + H2O = (2R)-2-phosphoglycerate + phosphate</text>
        <dbReference type="Rhea" id="RHEA:27381"/>
        <dbReference type="ChEBI" id="CHEBI:15377"/>
        <dbReference type="ChEBI" id="CHEBI:43474"/>
        <dbReference type="ChEBI" id="CHEBI:58248"/>
        <dbReference type="ChEBI" id="CHEBI:58289"/>
        <dbReference type="EC" id="3.1.3.80"/>
    </reaction>
    <physiologicalReaction direction="left-to-right" evidence="15">
        <dbReference type="Rhea" id="RHEA:27382"/>
    </physiologicalReaction>
</comment>
<reference evidence="20 21" key="1">
    <citation type="submission" date="2025-04" db="UniProtKB">
        <authorList>
            <consortium name="RefSeq"/>
        </authorList>
    </citation>
    <scope>IDENTIFICATION</scope>
    <source>
        <tissue evidence="20 21">Total insect</tissue>
    </source>
</reference>
<dbReference type="Gene3D" id="3.40.50.1240">
    <property type="entry name" value="Phosphoglycerate mutase-like"/>
    <property type="match status" value="1"/>
</dbReference>
<feature type="active site" description="Nucleophile" evidence="16">
    <location>
        <position position="69"/>
    </location>
</feature>
<dbReference type="CDD" id="cd07061">
    <property type="entry name" value="HP_HAP_like"/>
    <property type="match status" value="1"/>
</dbReference>
<evidence type="ECO:0000256" key="16">
    <source>
        <dbReference type="PIRSR" id="PIRSR000894-1"/>
    </source>
</evidence>
<comment type="catalytic activity">
    <reaction evidence="13">
        <text>1D-myo-inositol 1,2,4,5,6-pentakisphosphate + H2O = 1D-myo-inositol 1,2,5,6-tetrakisphosphate + phosphate</text>
        <dbReference type="Rhea" id="RHEA:77115"/>
        <dbReference type="ChEBI" id="CHEBI:15377"/>
        <dbReference type="ChEBI" id="CHEBI:43474"/>
        <dbReference type="ChEBI" id="CHEBI:57798"/>
        <dbReference type="ChEBI" id="CHEBI:195535"/>
        <dbReference type="EC" id="3.1.3.62"/>
    </reaction>
    <physiologicalReaction direction="left-to-right" evidence="13">
        <dbReference type="Rhea" id="RHEA:77116"/>
    </physiologicalReaction>
</comment>
<dbReference type="EC" id="3.1.3.80" evidence="3"/>
<evidence type="ECO:0000256" key="18">
    <source>
        <dbReference type="SAM" id="SignalP"/>
    </source>
</evidence>
<keyword evidence="6" id="KW-1003">Cell membrane</keyword>
<dbReference type="PANTHER" id="PTHR20963:SF8">
    <property type="entry name" value="MULTIPLE INOSITOL POLYPHOSPHATE PHOSPHATASE 1"/>
    <property type="match status" value="1"/>
</dbReference>
<evidence type="ECO:0000256" key="2">
    <source>
        <dbReference type="ARBA" id="ARBA00008422"/>
    </source>
</evidence>
<feature type="chain" id="PRO_5044654978" description="Multiple inositol polyphosphate phosphatase 1" evidence="18">
    <location>
        <begin position="20"/>
        <end position="443"/>
    </location>
</feature>
<dbReference type="PANTHER" id="PTHR20963">
    <property type="entry name" value="MULTIPLE INOSITOL POLYPHOSPHATE PHOSPHATASE-RELATED"/>
    <property type="match status" value="1"/>
</dbReference>
<feature type="active site" description="Proton donor" evidence="16">
    <location>
        <position position="338"/>
    </location>
</feature>
<proteinExistence type="inferred from homology"/>
<evidence type="ECO:0000256" key="4">
    <source>
        <dbReference type="ARBA" id="ARBA00013040"/>
    </source>
</evidence>